<dbReference type="PANTHER" id="PTHR30012">
    <property type="entry name" value="GENERAL SECRETION PATHWAY PROTEIN"/>
    <property type="match status" value="1"/>
</dbReference>
<evidence type="ECO:0000256" key="10">
    <source>
        <dbReference type="ARBA" id="ARBA00022927"/>
    </source>
</evidence>
<keyword evidence="18" id="KW-1185">Reference proteome</keyword>
<dbReference type="GO" id="GO:0015628">
    <property type="term" value="P:protein secretion by the type II secretion system"/>
    <property type="evidence" value="ECO:0007669"/>
    <property type="project" value="InterPro"/>
</dbReference>
<keyword evidence="6" id="KW-0997">Cell inner membrane</keyword>
<dbReference type="GO" id="GO:0015627">
    <property type="term" value="C:type II protein secretion system complex"/>
    <property type="evidence" value="ECO:0007669"/>
    <property type="project" value="InterPro"/>
</dbReference>
<dbReference type="Proteomes" id="UP000196573">
    <property type="component" value="Unassembled WGS sequence"/>
</dbReference>
<feature type="domain" description="Type II secretion system protein GspF" evidence="16">
    <location>
        <begin position="274"/>
        <end position="396"/>
    </location>
</feature>
<keyword evidence="8" id="KW-0479">Metal-binding</keyword>
<dbReference type="PANTHER" id="PTHR30012:SF0">
    <property type="entry name" value="TYPE II SECRETION SYSTEM PROTEIN F-RELATED"/>
    <property type="match status" value="1"/>
</dbReference>
<dbReference type="InterPro" id="IPR003004">
    <property type="entry name" value="GspF/PilC"/>
</dbReference>
<comment type="subcellular location">
    <subcellularLocation>
        <location evidence="2 14">Cell inner membrane</location>
        <topology evidence="2 14">Multi-pass membrane protein</topology>
    </subcellularLocation>
</comment>
<evidence type="ECO:0000259" key="16">
    <source>
        <dbReference type="Pfam" id="PF00482"/>
    </source>
</evidence>
<dbReference type="InterPro" id="IPR001992">
    <property type="entry name" value="T2SS_GspF/T4SS_PilC_CS"/>
</dbReference>
<dbReference type="InterPro" id="IPR011850">
    <property type="entry name" value="T2SS_GspF"/>
</dbReference>
<keyword evidence="12 15" id="KW-0472">Membrane</keyword>
<feature type="domain" description="Type II secretion system protein GspF" evidence="16">
    <location>
        <begin position="72"/>
        <end position="194"/>
    </location>
</feature>
<dbReference type="FunFam" id="1.20.81.30:FF:000001">
    <property type="entry name" value="Type II secretion system protein F"/>
    <property type="match status" value="2"/>
</dbReference>
<dbReference type="GO" id="GO:0005886">
    <property type="term" value="C:plasma membrane"/>
    <property type="evidence" value="ECO:0007669"/>
    <property type="project" value="UniProtKB-SubCell"/>
</dbReference>
<dbReference type="InterPro" id="IPR042094">
    <property type="entry name" value="T2SS_GspF_sf"/>
</dbReference>
<comment type="similarity">
    <text evidence="3 14">Belongs to the GSP F family.</text>
</comment>
<evidence type="ECO:0000256" key="6">
    <source>
        <dbReference type="ARBA" id="ARBA00022519"/>
    </source>
</evidence>
<evidence type="ECO:0000256" key="2">
    <source>
        <dbReference type="ARBA" id="ARBA00004429"/>
    </source>
</evidence>
<sequence>MAVYEFEALDQRGRSKKGVREADTPRQLRQQLRSEGLAPVSVAPGSVRTERVKTRVPLFRRRASTADIALITRQLATLVAAAIPLEECLQALSRQVQKAHLKAMITNIRSRVLEGQTLADSLSAYPEAFDSLFRAMVAAGEKSGHLDTVLERLADYNEQRQQIQGKLIQAMVYPVILTLVAIGVVAALLTTVVPTVVEQFAHLGQDLPASTLALIAISDFVRDYGIHILAGLLVALVIRQRLLRIAALRLKHDKFLLRMPVIGPVLIGVDTSRFARTLSILTSSNIPLLDGMKISAEVMVNTHIREALLQASEKVREGSSLWHALDQTRLFPPTMLHIIASGEKSGELESMLARAADAQDRLFDNQVSIALGIFGPLLILSMAGMVLFIVVSILTPMLDLNALVAG</sequence>
<dbReference type="PROSITE" id="PS00874">
    <property type="entry name" value="T2SP_F"/>
    <property type="match status" value="1"/>
</dbReference>
<keyword evidence="4 14" id="KW-0813">Transport</keyword>
<keyword evidence="7 14" id="KW-0812">Transmembrane</keyword>
<dbReference type="RefSeq" id="WP_087107725.1">
    <property type="nucleotide sequence ID" value="NZ_CBCSCN010000001.1"/>
</dbReference>
<evidence type="ECO:0000256" key="1">
    <source>
        <dbReference type="ARBA" id="ARBA00002684"/>
    </source>
</evidence>
<organism evidence="17 18">
    <name type="scientific">Parendozoicomonas haliclonae</name>
    <dbReference type="NCBI Taxonomy" id="1960125"/>
    <lineage>
        <taxon>Bacteria</taxon>
        <taxon>Pseudomonadati</taxon>
        <taxon>Pseudomonadota</taxon>
        <taxon>Gammaproteobacteria</taxon>
        <taxon>Oceanospirillales</taxon>
        <taxon>Endozoicomonadaceae</taxon>
        <taxon>Parendozoicomonas</taxon>
    </lineage>
</organism>
<dbReference type="NCBIfam" id="TIGR02120">
    <property type="entry name" value="GspF"/>
    <property type="match status" value="1"/>
</dbReference>
<dbReference type="Gene3D" id="1.20.81.30">
    <property type="entry name" value="Type II secretion system (T2SS), domain F"/>
    <property type="match status" value="2"/>
</dbReference>
<evidence type="ECO:0000256" key="9">
    <source>
        <dbReference type="ARBA" id="ARBA00022837"/>
    </source>
</evidence>
<feature type="transmembrane region" description="Helical" evidence="15">
    <location>
        <begin position="170"/>
        <end position="193"/>
    </location>
</feature>
<evidence type="ECO:0000256" key="8">
    <source>
        <dbReference type="ARBA" id="ARBA00022723"/>
    </source>
</evidence>
<evidence type="ECO:0000256" key="5">
    <source>
        <dbReference type="ARBA" id="ARBA00022475"/>
    </source>
</evidence>
<keyword evidence="5" id="KW-1003">Cell membrane</keyword>
<keyword evidence="10" id="KW-0653">Protein transport</keyword>
<dbReference type="AlphaFoldDB" id="A0A1X7AGM0"/>
<dbReference type="InterPro" id="IPR018076">
    <property type="entry name" value="T2SS_GspF_dom"/>
</dbReference>
<accession>A0A1X7AGM0</accession>
<evidence type="ECO:0000313" key="17">
    <source>
        <dbReference type="EMBL" id="SMA40005.1"/>
    </source>
</evidence>
<dbReference type="OrthoDB" id="9805682at2"/>
<feature type="transmembrane region" description="Helical" evidence="15">
    <location>
        <begin position="369"/>
        <end position="394"/>
    </location>
</feature>
<evidence type="ECO:0000256" key="15">
    <source>
        <dbReference type="SAM" id="Phobius"/>
    </source>
</evidence>
<evidence type="ECO:0000256" key="3">
    <source>
        <dbReference type="ARBA" id="ARBA00005745"/>
    </source>
</evidence>
<dbReference type="PRINTS" id="PR00812">
    <property type="entry name" value="BCTERIALGSPF"/>
</dbReference>
<dbReference type="EMBL" id="FWPT01000002">
    <property type="protein sequence ID" value="SMA40005.1"/>
    <property type="molecule type" value="Genomic_DNA"/>
</dbReference>
<comment type="function">
    <text evidence="1">Component of the type II secretion system inner membrane complex required for the energy-dependent secretion of extracellular factors such as proteases and toxins from the periplasm.</text>
</comment>
<gene>
    <name evidence="17" type="primary">epsF_4</name>
    <name evidence="17" type="ORF">EHSB41UT_01124</name>
</gene>
<reference evidence="17 18" key="1">
    <citation type="submission" date="2017-03" db="EMBL/GenBank/DDBJ databases">
        <authorList>
            <person name="Afonso C.L."/>
            <person name="Miller P.J."/>
            <person name="Scott M.A."/>
            <person name="Spackman E."/>
            <person name="Goraichik I."/>
            <person name="Dimitrov K.M."/>
            <person name="Suarez D.L."/>
            <person name="Swayne D.E."/>
        </authorList>
    </citation>
    <scope>NUCLEOTIDE SEQUENCE [LARGE SCALE GENOMIC DNA]</scope>
    <source>
        <strain evidence="17">SB41UT1</strain>
    </source>
</reference>
<evidence type="ECO:0000256" key="7">
    <source>
        <dbReference type="ARBA" id="ARBA00022692"/>
    </source>
</evidence>
<evidence type="ECO:0000256" key="14">
    <source>
        <dbReference type="RuleBase" id="RU003923"/>
    </source>
</evidence>
<dbReference type="Pfam" id="PF00482">
    <property type="entry name" value="T2SSF"/>
    <property type="match status" value="2"/>
</dbReference>
<keyword evidence="9" id="KW-0106">Calcium</keyword>
<protein>
    <recommendedName>
        <fullName evidence="13">General secretion pathway protein F</fullName>
    </recommendedName>
</protein>
<evidence type="ECO:0000256" key="13">
    <source>
        <dbReference type="ARBA" id="ARBA00030750"/>
    </source>
</evidence>
<proteinExistence type="inferred from homology"/>
<dbReference type="GO" id="GO:0046872">
    <property type="term" value="F:metal ion binding"/>
    <property type="evidence" value="ECO:0007669"/>
    <property type="project" value="UniProtKB-KW"/>
</dbReference>
<evidence type="ECO:0000313" key="18">
    <source>
        <dbReference type="Proteomes" id="UP000196573"/>
    </source>
</evidence>
<name>A0A1X7AGM0_9GAMM</name>
<evidence type="ECO:0000256" key="12">
    <source>
        <dbReference type="ARBA" id="ARBA00023136"/>
    </source>
</evidence>
<evidence type="ECO:0000256" key="4">
    <source>
        <dbReference type="ARBA" id="ARBA00022448"/>
    </source>
</evidence>
<feature type="transmembrane region" description="Helical" evidence="15">
    <location>
        <begin position="224"/>
        <end position="242"/>
    </location>
</feature>
<evidence type="ECO:0000256" key="11">
    <source>
        <dbReference type="ARBA" id="ARBA00022989"/>
    </source>
</evidence>
<keyword evidence="11 15" id="KW-1133">Transmembrane helix</keyword>